<dbReference type="InterPro" id="IPR035974">
    <property type="entry name" value="Rap/Ran-GAP_sf"/>
</dbReference>
<feature type="compositionally biased region" description="Polar residues" evidence="2">
    <location>
        <begin position="1317"/>
        <end position="1331"/>
    </location>
</feature>
<feature type="region of interest" description="Disordered" evidence="2">
    <location>
        <begin position="1063"/>
        <end position="1106"/>
    </location>
</feature>
<feature type="compositionally biased region" description="Polar residues" evidence="2">
    <location>
        <begin position="1205"/>
        <end position="1214"/>
    </location>
</feature>
<dbReference type="GO" id="GO:0032007">
    <property type="term" value="P:negative regulation of TOR signaling"/>
    <property type="evidence" value="ECO:0007669"/>
    <property type="project" value="InterPro"/>
</dbReference>
<dbReference type="EMBL" id="VTPC01001394">
    <property type="protein sequence ID" value="KAF2902104.1"/>
    <property type="molecule type" value="Genomic_DNA"/>
</dbReference>
<name>A0A8K0DD95_IGNLU</name>
<dbReference type="Gene3D" id="3.40.50.11210">
    <property type="entry name" value="Rap/Ran-GAP"/>
    <property type="match status" value="1"/>
</dbReference>
<feature type="region of interest" description="Disordered" evidence="2">
    <location>
        <begin position="1192"/>
        <end position="1296"/>
    </location>
</feature>
<dbReference type="InterPro" id="IPR027107">
    <property type="entry name" value="Tuberin/Ral-act_asu"/>
</dbReference>
<feature type="compositionally biased region" description="Polar residues" evidence="2">
    <location>
        <begin position="1080"/>
        <end position="1104"/>
    </location>
</feature>
<dbReference type="InterPro" id="IPR024584">
    <property type="entry name" value="Tuberin_N"/>
</dbReference>
<feature type="compositionally biased region" description="Basic and acidic residues" evidence="2">
    <location>
        <begin position="1274"/>
        <end position="1296"/>
    </location>
</feature>
<dbReference type="Pfam" id="PF02145">
    <property type="entry name" value="Rap_GAP"/>
    <property type="match status" value="1"/>
</dbReference>
<dbReference type="FunFam" id="3.40.50.11210:FF:000007">
    <property type="entry name" value="Tuberous sclerosis 2"/>
    <property type="match status" value="1"/>
</dbReference>
<dbReference type="PANTHER" id="PTHR10063:SF0">
    <property type="entry name" value="TUBERIN"/>
    <property type="match status" value="1"/>
</dbReference>
<dbReference type="GO" id="GO:0051726">
    <property type="term" value="P:regulation of cell cycle"/>
    <property type="evidence" value="ECO:0007669"/>
    <property type="project" value="TreeGrafter"/>
</dbReference>
<dbReference type="SUPFAM" id="SSF111347">
    <property type="entry name" value="Rap/Ran-GAP"/>
    <property type="match status" value="1"/>
</dbReference>
<dbReference type="Proteomes" id="UP000801492">
    <property type="component" value="Unassembled WGS sequence"/>
</dbReference>
<keyword evidence="5" id="KW-1185">Reference proteome</keyword>
<evidence type="ECO:0000259" key="3">
    <source>
        <dbReference type="PROSITE" id="PS50085"/>
    </source>
</evidence>
<organism evidence="4 5">
    <name type="scientific">Ignelater luminosus</name>
    <name type="common">Cucubano</name>
    <name type="synonym">Pyrophorus luminosus</name>
    <dbReference type="NCBI Taxonomy" id="2038154"/>
    <lineage>
        <taxon>Eukaryota</taxon>
        <taxon>Metazoa</taxon>
        <taxon>Ecdysozoa</taxon>
        <taxon>Arthropoda</taxon>
        <taxon>Hexapoda</taxon>
        <taxon>Insecta</taxon>
        <taxon>Pterygota</taxon>
        <taxon>Neoptera</taxon>
        <taxon>Endopterygota</taxon>
        <taxon>Coleoptera</taxon>
        <taxon>Polyphaga</taxon>
        <taxon>Elateriformia</taxon>
        <taxon>Elateroidea</taxon>
        <taxon>Elateridae</taxon>
        <taxon>Agrypninae</taxon>
        <taxon>Pyrophorini</taxon>
        <taxon>Ignelater</taxon>
    </lineage>
</organism>
<dbReference type="GO" id="GO:0051898">
    <property type="term" value="P:negative regulation of phosphatidylinositol 3-kinase/protein kinase B signal transduction"/>
    <property type="evidence" value="ECO:0007669"/>
    <property type="project" value="TreeGrafter"/>
</dbReference>
<comment type="caution">
    <text evidence="4">The sequence shown here is derived from an EMBL/GenBank/DDBJ whole genome shotgun (WGS) entry which is preliminary data.</text>
</comment>
<dbReference type="InterPro" id="IPR018515">
    <property type="entry name" value="Tuberin-type_domain"/>
</dbReference>
<accession>A0A8K0DD95</accession>
<sequence length="1815" mass="205334">MSSSKEISKLQDRFKQLFRKGTVKSRIEEFALTENVQNDLSPSSSITVRTKAIKDLCELVLVHRLEDRSVEKLWGLCQDLVNEQSNENRHLVFSFLHCLIKGQYERLGIMRGQFFRIIKLHNNPDDTILRFELLQALTDNGKDILYFEEEVGPFLLNWMPDIIQVRKTQEFLSMLVTVVKFNAAYIEESVIDGLIQHISMLCCTTTEPTIVVDSLQVMDTIIAYSYLSSVALTHSVVTLCRVVVVEEFYEPCCKVMRNLLGTYNGHSALRTLCACLCERHLREDTGLLSGSVFFISMALWGPQCLPNLRCPPSAVLPSFLCAAETYHPRVQLEIIIHLQQLINKLGIQLYIAEWDIIITILKVIGHQIAAAPNVMPNPKVAIHFHDTLTTIESLVEISKFNGEVERFYELIEECASKRPEPSIMKLITYTSSSISPITHMWLTKLDNLIKKYYRQENRTTIRLKVINVLANTVKANRDVYEDELIDGIVIPHFLQIANDSDGFVRASVAQLLVELCKGCETKKCLELLDILERLITRPFEVCPPDTSANDSELADVKIAIMGLIEVFVLKIHRLPSIHAIRIYKMLVTHLEQHYVKPKIFENFNEIRYKILECFLKMRADRSYQIGYPDSSGKLKFSPYLCITYRNIERGPMSSPPPISPAINQQPDCTITYVSLRRAFKIITTCLKQEKDWEVLQLVLQCLPQVLQNKYLILSKQGNNEIDLLVDTLSAMITDRNLCLPESLRNPSKPSRTDFHASVLMVLANLASYHMHLDQVHQQKMIRCLVRYGLVPRCSKQCINALTICTLEMQDVMVKMLPEVLLDLSKVSATVHIASPILEFLSTLTRIPTVFASFVGDQYMAVFAISLPFTNPFKYNHYIVSLAHHVIAVWFLKCRLPFRRDFIKYITKGLQTNVLVPFEETNIRTNLSNMNEDSSNRKRSSSLTEQSSRRRERPSTIARPDGKPGIEFSRHTIDRALLTFYEELTETCIDFMGRYTFSSCNALPRRSPNTDYLLEHGHSMTWFYGNKLITITTSGCSQKAIKQDLCDKCFQTCRLDGSPDVEPSILKTTRSGSSEKDREVSSSTHVTRQNSGEKSNNDTSTSSPIEENRKLNTELEEELPAKLQQLMSTDRSKPPSGKQLCTCWCQCWAEIYIRRATGDISWIMKIQNQLPQHATMDYYPYTGMLMPTIQRQANESSVHHPDEGTTSKSGSTASVPISIPGSPCKQSPSRQSSRDSIDEDMEGFYEDGSKSRNPVRRSNSSPEMSASWKNPFLQKQERERDDLRMQEEDGTKKTKTYTKDMRVSCEAIPEEIAGMGTTPPSNEPLSSSTKDTPLSAPHPALLSCHSYPGSAPPAEQTVAPKPAHTVPPSPNVIHSTAPLSLPLAQAGHSRGSTVHGGILKSSKSDSAESIGSEKSLERPSTLASLSSLPPLSSKPPQSPTQTSPRLPRHVKEGHEIQKSSSLNLERTHSLKMKDKKSESEKQGQTDLNQAQKRDRGYTISVMSTTRKPRLENLRQAISSRPKDFPRSGINPSFVFLQMYYSAQFGNTNEKPILVSSSQVVQRAVKVLDCIPPYETHRIGVIYVGEGQCNNEIAILRNCFGTIRYLEFLERLGTLVKLQDVDPQMVYLGGLEQDGNDGKFTYIWQDDVIRVTFHVATLMPNKETDPNCTNKKLHIGNNNVTIVYNESGEEYNINTIRGQFNFACIIVQPMDNNTNKVTIKAKDELIDLMGSSDPKMVSDQNVALYARQLALHADLASLVSRSLKSQSQDPYASNWLERLRKIKNVRAKILQESKKDIVGDESGARPTRWMEDFSDYV</sequence>
<proteinExistence type="predicted"/>
<evidence type="ECO:0000256" key="2">
    <source>
        <dbReference type="SAM" id="MobiDB-lite"/>
    </source>
</evidence>
<feature type="compositionally biased region" description="Low complexity" evidence="2">
    <location>
        <begin position="1418"/>
        <end position="1430"/>
    </location>
</feature>
<dbReference type="PROSITE" id="PS50085">
    <property type="entry name" value="RAPGAP"/>
    <property type="match status" value="1"/>
</dbReference>
<gene>
    <name evidence="4" type="ORF">ILUMI_04092</name>
</gene>
<keyword evidence="1" id="KW-0343">GTPase activation</keyword>
<dbReference type="InterPro" id="IPR016024">
    <property type="entry name" value="ARM-type_fold"/>
</dbReference>
<dbReference type="OrthoDB" id="5797019at2759"/>
<feature type="region of interest" description="Disordered" evidence="2">
    <location>
        <begin position="926"/>
        <end position="964"/>
    </location>
</feature>
<feature type="region of interest" description="Disordered" evidence="2">
    <location>
        <begin position="1384"/>
        <end position="1504"/>
    </location>
</feature>
<dbReference type="GO" id="GO:0051056">
    <property type="term" value="P:regulation of small GTPase mediated signal transduction"/>
    <property type="evidence" value="ECO:0007669"/>
    <property type="project" value="InterPro"/>
</dbReference>
<dbReference type="SUPFAM" id="SSF48371">
    <property type="entry name" value="ARM repeat"/>
    <property type="match status" value="1"/>
</dbReference>
<evidence type="ECO:0000256" key="1">
    <source>
        <dbReference type="ARBA" id="ARBA00022468"/>
    </source>
</evidence>
<dbReference type="Pfam" id="PF11864">
    <property type="entry name" value="DUF3384"/>
    <property type="match status" value="1"/>
</dbReference>
<dbReference type="InterPro" id="IPR003913">
    <property type="entry name" value="Tuberin"/>
</dbReference>
<dbReference type="GO" id="GO:0005096">
    <property type="term" value="F:GTPase activator activity"/>
    <property type="evidence" value="ECO:0007669"/>
    <property type="project" value="UniProtKB-KW"/>
</dbReference>
<dbReference type="GO" id="GO:0046627">
    <property type="term" value="P:negative regulation of insulin receptor signaling pathway"/>
    <property type="evidence" value="ECO:0007669"/>
    <property type="project" value="TreeGrafter"/>
</dbReference>
<protein>
    <recommendedName>
        <fullName evidence="3">Rap-GAP domain-containing protein</fullName>
    </recommendedName>
</protein>
<evidence type="ECO:0000313" key="4">
    <source>
        <dbReference type="EMBL" id="KAF2902104.1"/>
    </source>
</evidence>
<dbReference type="PRINTS" id="PR01431">
    <property type="entry name" value="TUBERIN"/>
</dbReference>
<dbReference type="Pfam" id="PF03542">
    <property type="entry name" value="Tuberin"/>
    <property type="match status" value="1"/>
</dbReference>
<dbReference type="GO" id="GO:0005634">
    <property type="term" value="C:nucleus"/>
    <property type="evidence" value="ECO:0007669"/>
    <property type="project" value="InterPro"/>
</dbReference>
<dbReference type="GO" id="GO:0030178">
    <property type="term" value="P:negative regulation of Wnt signaling pathway"/>
    <property type="evidence" value="ECO:0007669"/>
    <property type="project" value="TreeGrafter"/>
</dbReference>
<feature type="compositionally biased region" description="Basic and acidic residues" evidence="2">
    <location>
        <begin position="1464"/>
        <end position="1482"/>
    </location>
</feature>
<feature type="region of interest" description="Disordered" evidence="2">
    <location>
        <begin position="1311"/>
        <end position="1365"/>
    </location>
</feature>
<reference evidence="4" key="1">
    <citation type="submission" date="2019-08" db="EMBL/GenBank/DDBJ databases">
        <title>The genome of the North American firefly Photinus pyralis.</title>
        <authorList>
            <consortium name="Photinus pyralis genome working group"/>
            <person name="Fallon T.R."/>
            <person name="Sander Lower S.E."/>
            <person name="Weng J.-K."/>
        </authorList>
    </citation>
    <scope>NUCLEOTIDE SEQUENCE</scope>
    <source>
        <strain evidence="4">TRF0915ILg1</strain>
        <tissue evidence="4">Whole body</tissue>
    </source>
</reference>
<feature type="domain" description="Rap-GAP" evidence="3">
    <location>
        <begin position="1563"/>
        <end position="1791"/>
    </location>
</feature>
<evidence type="ECO:0000313" key="5">
    <source>
        <dbReference type="Proteomes" id="UP000801492"/>
    </source>
</evidence>
<dbReference type="GO" id="GO:0033596">
    <property type="term" value="C:TSC1-TSC2 complex"/>
    <property type="evidence" value="ECO:0007669"/>
    <property type="project" value="InterPro"/>
</dbReference>
<dbReference type="PANTHER" id="PTHR10063">
    <property type="entry name" value="TUBERIN"/>
    <property type="match status" value="1"/>
</dbReference>
<dbReference type="InterPro" id="IPR000331">
    <property type="entry name" value="Rap/Ran_GAP_dom"/>
</dbReference>